<reference evidence="3 4" key="1">
    <citation type="submission" date="2020-01" db="EMBL/GenBank/DDBJ databases">
        <authorList>
            <person name="Gupta K D."/>
        </authorList>
    </citation>
    <scope>NUCLEOTIDE SEQUENCE [LARGE SCALE GENOMIC DNA]</scope>
</reference>
<dbReference type="Proteomes" id="UP000467700">
    <property type="component" value="Unassembled WGS sequence"/>
</dbReference>
<protein>
    <recommendedName>
        <fullName evidence="2">DUF8021 domain-containing protein</fullName>
    </recommendedName>
</protein>
<sequence length="261" mass="28696">MLHSILLTCAALAAKAMADCSYESIQEATTNYVASRSTGEIANLTGAAYTENFESVDITTGVVSQPLKIDHSRSIHDTVACATYTELVITDPAHPYVVGTQLRFSEEGELEKADLLVTDAGDWLFNATGTLYWVQRESWDTIPEEKRDTREVIKAAADAYLDVFNDKSVIVPWGTPCARLEGGLYTGQGLPTDSCNLGVPDGVQLINRRYVIDETVGSVDVFLNFGIAEIPDSHEFRIQEGKIRYVHTMTAGFIPDFAFQK</sequence>
<dbReference type="Pfam" id="PF26061">
    <property type="entry name" value="DUF8021"/>
    <property type="match status" value="1"/>
</dbReference>
<keyword evidence="4" id="KW-1185">Reference proteome</keyword>
<dbReference type="InterPro" id="IPR058334">
    <property type="entry name" value="DUF8021"/>
</dbReference>
<feature type="chain" id="PRO_5035747085" description="DUF8021 domain-containing protein" evidence="1">
    <location>
        <begin position="19"/>
        <end position="261"/>
    </location>
</feature>
<accession>A0A8S0X746</accession>
<name>A0A8S0X746_CYCAE</name>
<dbReference type="OrthoDB" id="3515051at2759"/>
<comment type="caution">
    <text evidence="3">The sequence shown here is derived from an EMBL/GenBank/DDBJ whole genome shotgun (WGS) entry which is preliminary data.</text>
</comment>
<dbReference type="AlphaFoldDB" id="A0A8S0X746"/>
<evidence type="ECO:0000259" key="2">
    <source>
        <dbReference type="Pfam" id="PF26061"/>
    </source>
</evidence>
<gene>
    <name evidence="3" type="ORF">AAE3_LOCUS11613</name>
</gene>
<evidence type="ECO:0000256" key="1">
    <source>
        <dbReference type="SAM" id="SignalP"/>
    </source>
</evidence>
<dbReference type="EMBL" id="CACVBS010000078">
    <property type="protein sequence ID" value="CAA7269402.1"/>
    <property type="molecule type" value="Genomic_DNA"/>
</dbReference>
<organism evidence="3 4">
    <name type="scientific">Cyclocybe aegerita</name>
    <name type="common">Black poplar mushroom</name>
    <name type="synonym">Agrocybe aegerita</name>
    <dbReference type="NCBI Taxonomy" id="1973307"/>
    <lineage>
        <taxon>Eukaryota</taxon>
        <taxon>Fungi</taxon>
        <taxon>Dikarya</taxon>
        <taxon>Basidiomycota</taxon>
        <taxon>Agaricomycotina</taxon>
        <taxon>Agaricomycetes</taxon>
        <taxon>Agaricomycetidae</taxon>
        <taxon>Agaricales</taxon>
        <taxon>Agaricineae</taxon>
        <taxon>Bolbitiaceae</taxon>
        <taxon>Cyclocybe</taxon>
    </lineage>
</organism>
<feature type="signal peptide" evidence="1">
    <location>
        <begin position="1"/>
        <end position="18"/>
    </location>
</feature>
<proteinExistence type="predicted"/>
<evidence type="ECO:0000313" key="4">
    <source>
        <dbReference type="Proteomes" id="UP000467700"/>
    </source>
</evidence>
<evidence type="ECO:0000313" key="3">
    <source>
        <dbReference type="EMBL" id="CAA7269402.1"/>
    </source>
</evidence>
<feature type="domain" description="DUF8021" evidence="2">
    <location>
        <begin position="146"/>
        <end position="250"/>
    </location>
</feature>
<keyword evidence="1" id="KW-0732">Signal</keyword>